<comment type="caution">
    <text evidence="2">The sequence shown here is derived from an EMBL/GenBank/DDBJ whole genome shotgun (WGS) entry which is preliminary data.</text>
</comment>
<dbReference type="Gene3D" id="3.20.20.190">
    <property type="entry name" value="Phosphatidylinositol (PI) phosphodiesterase"/>
    <property type="match status" value="1"/>
</dbReference>
<dbReference type="PANTHER" id="PTHR46211">
    <property type="entry name" value="GLYCEROPHOSPHORYL DIESTER PHOSPHODIESTERASE"/>
    <property type="match status" value="1"/>
</dbReference>
<dbReference type="InterPro" id="IPR017946">
    <property type="entry name" value="PLC-like_Pdiesterase_TIM-brl"/>
</dbReference>
<dbReference type="PROSITE" id="PS51704">
    <property type="entry name" value="GP_PDE"/>
    <property type="match status" value="1"/>
</dbReference>
<dbReference type="Pfam" id="PF03009">
    <property type="entry name" value="GDPD"/>
    <property type="match status" value="1"/>
</dbReference>
<dbReference type="GO" id="GO:0008081">
    <property type="term" value="F:phosphoric diester hydrolase activity"/>
    <property type="evidence" value="ECO:0007669"/>
    <property type="project" value="InterPro"/>
</dbReference>
<dbReference type="CDD" id="cd08563">
    <property type="entry name" value="GDPD_TtGDE_like"/>
    <property type="match status" value="1"/>
</dbReference>
<dbReference type="OrthoDB" id="384721at2"/>
<accession>A0A6A8D767</accession>
<dbReference type="PANTHER" id="PTHR46211:SF1">
    <property type="entry name" value="GLYCEROPHOSPHODIESTER PHOSPHODIESTERASE, CYTOPLASMIC"/>
    <property type="match status" value="1"/>
</dbReference>
<dbReference type="Proteomes" id="UP000799092">
    <property type="component" value="Unassembled WGS sequence"/>
</dbReference>
<feature type="domain" description="GP-PDE" evidence="1">
    <location>
        <begin position="3"/>
        <end position="238"/>
    </location>
</feature>
<proteinExistence type="predicted"/>
<keyword evidence="3" id="KW-1185">Reference proteome</keyword>
<dbReference type="GO" id="GO:0006629">
    <property type="term" value="P:lipid metabolic process"/>
    <property type="evidence" value="ECO:0007669"/>
    <property type="project" value="InterPro"/>
</dbReference>
<dbReference type="SUPFAM" id="SSF51695">
    <property type="entry name" value="PLC-like phosphodiesterases"/>
    <property type="match status" value="1"/>
</dbReference>
<dbReference type="AlphaFoldDB" id="A0A6A8D767"/>
<name>A0A6A8D767_9BACI</name>
<evidence type="ECO:0000313" key="3">
    <source>
        <dbReference type="Proteomes" id="UP000799092"/>
    </source>
</evidence>
<dbReference type="EMBL" id="WJNG01000001">
    <property type="protein sequence ID" value="MRH41120.1"/>
    <property type="molecule type" value="Genomic_DNA"/>
</dbReference>
<evidence type="ECO:0000259" key="1">
    <source>
        <dbReference type="PROSITE" id="PS51704"/>
    </source>
</evidence>
<protein>
    <submittedName>
        <fullName evidence="2">Glycerophosphodiester phosphodiesterase</fullName>
    </submittedName>
</protein>
<evidence type="ECO:0000313" key="2">
    <source>
        <dbReference type="EMBL" id="MRH41120.1"/>
    </source>
</evidence>
<dbReference type="RefSeq" id="WP_153734791.1">
    <property type="nucleotide sequence ID" value="NZ_WJNG01000001.1"/>
</dbReference>
<gene>
    <name evidence="2" type="ORF">GH741_00340</name>
</gene>
<organism evidence="2 3">
    <name type="scientific">Aquibacillus halophilus</name>
    <dbReference type="NCBI Taxonomy" id="930132"/>
    <lineage>
        <taxon>Bacteria</taxon>
        <taxon>Bacillati</taxon>
        <taxon>Bacillota</taxon>
        <taxon>Bacilli</taxon>
        <taxon>Bacillales</taxon>
        <taxon>Bacillaceae</taxon>
        <taxon>Aquibacillus</taxon>
    </lineage>
</organism>
<dbReference type="InterPro" id="IPR030395">
    <property type="entry name" value="GP_PDE_dom"/>
</dbReference>
<sequence>MQTLIFAHRGASGKAPENTMAAFKLAVDHGADGIELDVQMSNDGHLVVIHDETIDRTTDGTGWVCELSLEQLRSVRAGHRSKIYKREKIPLLSEVLELLQPTKMELNIELKNNLIPYEGLEEKLINLISKYGMEKRTVISSFNHNSIAKLSIICPEIEKAILYEMGIFEPWEYAKKVGAQSIHPHFHNSSRSIVDRMHKEGMSVRPWTVNTDTEFMEMLEMDVDAVITNYPLKMKRILENYYKAL</sequence>
<reference evidence="2" key="1">
    <citation type="submission" date="2019-11" db="EMBL/GenBank/DDBJ databases">
        <authorList>
            <person name="Li J."/>
        </authorList>
    </citation>
    <scope>NUCLEOTIDE SEQUENCE</scope>
    <source>
        <strain evidence="2">B6B</strain>
    </source>
</reference>